<dbReference type="GO" id="GO:0009307">
    <property type="term" value="P:DNA restriction-modification system"/>
    <property type="evidence" value="ECO:0007669"/>
    <property type="project" value="UniProtKB-KW"/>
</dbReference>
<keyword evidence="3" id="KW-0347">Helicase</keyword>
<keyword evidence="3" id="KW-0547">Nucleotide-binding</keyword>
<keyword evidence="4" id="KW-1185">Reference proteome</keyword>
<dbReference type="eggNOG" id="COG0610">
    <property type="taxonomic scope" value="Bacteria"/>
</dbReference>
<dbReference type="InterPro" id="IPR007409">
    <property type="entry name" value="Restrct_endonuc_type1_HsdR_N"/>
</dbReference>
<dbReference type="GO" id="GO:0004386">
    <property type="term" value="F:helicase activity"/>
    <property type="evidence" value="ECO:0007669"/>
    <property type="project" value="UniProtKB-KW"/>
</dbReference>
<protein>
    <submittedName>
        <fullName evidence="3">Restriction enzyme type I helicase subunit type I restriction enzyme HsdR</fullName>
    </submittedName>
</protein>
<reference evidence="3 4" key="1">
    <citation type="journal article" date="2012" name="Stand. Genomic Sci.">
        <title>Complete genome sequencing and analysis of Saprospira grandis str. Lewin, a predatory marine bacterium.</title>
        <authorList>
            <person name="Saw J.H."/>
            <person name="Yuryev A."/>
            <person name="Kanbe M."/>
            <person name="Hou S."/>
            <person name="Young A.G."/>
            <person name="Aizawa S."/>
            <person name="Alam M."/>
        </authorList>
    </citation>
    <scope>NUCLEOTIDE SEQUENCE [LARGE SCALE GENOMIC DNA]</scope>
    <source>
        <strain evidence="3 4">Lewin</strain>
    </source>
</reference>
<accession>H6L7H1</accession>
<evidence type="ECO:0000256" key="1">
    <source>
        <dbReference type="SAM" id="MobiDB-lite"/>
    </source>
</evidence>
<evidence type="ECO:0000259" key="2">
    <source>
        <dbReference type="PROSITE" id="PS51192"/>
    </source>
</evidence>
<proteinExistence type="predicted"/>
<dbReference type="PANTHER" id="PTHR42927">
    <property type="entry name" value="HELICASE SUPERFAMILY 1 AND 2 DOMAIN-CONTAINING PROTEIN"/>
    <property type="match status" value="1"/>
</dbReference>
<evidence type="ECO:0000313" key="4">
    <source>
        <dbReference type="Proteomes" id="UP000007519"/>
    </source>
</evidence>
<dbReference type="STRING" id="984262.SGRA_4128"/>
<dbReference type="Proteomes" id="UP000007519">
    <property type="component" value="Chromosome"/>
</dbReference>
<dbReference type="Pfam" id="PF18766">
    <property type="entry name" value="SWI2_SNF2"/>
    <property type="match status" value="1"/>
</dbReference>
<dbReference type="HOGENOM" id="CLU_010804_0_0_10"/>
<dbReference type="GO" id="GO:0009035">
    <property type="term" value="F:type I site-specific deoxyribonuclease activity"/>
    <property type="evidence" value="ECO:0007669"/>
    <property type="project" value="UniProtKB-EC"/>
</dbReference>
<dbReference type="GO" id="GO:0003677">
    <property type="term" value="F:DNA binding"/>
    <property type="evidence" value="ECO:0007669"/>
    <property type="project" value="UniProtKB-KW"/>
</dbReference>
<feature type="domain" description="Helicase ATP-binding" evidence="2">
    <location>
        <begin position="311"/>
        <end position="511"/>
    </location>
</feature>
<dbReference type="SUPFAM" id="SSF52540">
    <property type="entry name" value="P-loop containing nucleoside triphosphate hydrolases"/>
    <property type="match status" value="1"/>
</dbReference>
<dbReference type="AlphaFoldDB" id="H6L7H1"/>
<feature type="region of interest" description="Disordered" evidence="1">
    <location>
        <begin position="908"/>
        <end position="928"/>
    </location>
</feature>
<dbReference type="InterPro" id="IPR040980">
    <property type="entry name" value="SWI2_SNF2"/>
</dbReference>
<name>H6L7H1_SAPGL</name>
<dbReference type="InterPro" id="IPR027417">
    <property type="entry name" value="P-loop_NTPase"/>
</dbReference>
<dbReference type="EMBL" id="CP002831">
    <property type="protein sequence ID" value="AFC26843.1"/>
    <property type="molecule type" value="Genomic_DNA"/>
</dbReference>
<dbReference type="Gene3D" id="3.90.1570.50">
    <property type="match status" value="1"/>
</dbReference>
<keyword evidence="3" id="KW-0067">ATP-binding</keyword>
<organism evidence="3 4">
    <name type="scientific">Saprospira grandis (strain Lewin)</name>
    <dbReference type="NCBI Taxonomy" id="984262"/>
    <lineage>
        <taxon>Bacteria</taxon>
        <taxon>Pseudomonadati</taxon>
        <taxon>Bacteroidota</taxon>
        <taxon>Saprospiria</taxon>
        <taxon>Saprospirales</taxon>
        <taxon>Saprospiraceae</taxon>
        <taxon>Saprospira</taxon>
    </lineage>
</organism>
<dbReference type="GO" id="GO:0005524">
    <property type="term" value="F:ATP binding"/>
    <property type="evidence" value="ECO:0007669"/>
    <property type="project" value="UniProtKB-KW"/>
</dbReference>
<dbReference type="Gene3D" id="3.40.50.300">
    <property type="entry name" value="P-loop containing nucleotide triphosphate hydrolases"/>
    <property type="match status" value="2"/>
</dbReference>
<dbReference type="PANTHER" id="PTHR42927:SF1">
    <property type="entry name" value="HELICASE SUPERFAMILY 1 AND 2 DOMAIN-CONTAINING PROTEIN"/>
    <property type="match status" value="1"/>
</dbReference>
<dbReference type="OrthoDB" id="9758243at2"/>
<dbReference type="RefSeq" id="WP_015694421.1">
    <property type="nucleotide sequence ID" value="NC_016940.1"/>
</dbReference>
<dbReference type="Pfam" id="PF04313">
    <property type="entry name" value="HSDR_N"/>
    <property type="match status" value="1"/>
</dbReference>
<gene>
    <name evidence="3" type="ordered locus">SGRA_4128</name>
</gene>
<sequence>MPSKTNEQALEAAIEKALTGSNLEELKAQGYAPQQMAEGEIHYRSGNGFYIGDPNDYDAKWAIDKRRFWHFLESSQAEELAKLRKRSDGELKILHRLNVLIKKYGVLELLRKGLDVDDAHFELLYPLPLASSGKRVRQQFEQNEFSVSRQLRYSLDKPLQEIDMVIFVNGLPIITMELKNPWTGQNARYHGQKQYREDRDIRQPLLQFGRCLVHFAVDTDEVYMTTRLAGKGTFFLPFNKGNGQSKGNPVNEFGHKTAYLWEQIFKRESLANLIQHFVRFDGKRTTALNKRTLYFPRFHQLDVVRKIVADIEAEGLGKTYLIQHSAGSGKSNSITWAAYQLIETYPKHENVRGFRGMERPLFDSVIVVTDRRLLDKQIRENIKSFSQVKNIVAPAYRSADLKAALELGKKIIITTIQKFPFVLEGISQMNEKQFAVIIDEAHSSQTGTTADKMNMTFAKTDDSLGDAQDKLFDLMSSRKMRQNVSYLAFTATPKNSTLEKFGVRQADGSFKPFHLYSMKQAIEEGFILDVLANYTTYKSYYELQKSIAENPLFDTKKAQKKLRKYVERQERTIATKAEIMLNHFMEQVQAKRKLKGKGKAMVLTQSIEAAILYYQAMQRLLEQKGNPFRILVAFSGKKMLKGIEYTEEQINYLPAELDRAKSSDPDYISDKIARYFDMDEYRILIVANKYLTGFDQPKLCSMYIDKKLQGVLAVQALSRLNRSANKLGKKTEDLFVLDFFNSTEDIKKAFDDFYTATSLSEATDVNILHELKDHLEDPGVYELAEVKEFTNLFFDNADAQLLSPIIDQAAHRFNEELELTDEEKADYKIKAKQFVKIYGQLASIMDMDMDYSRLNWEQLFWFLKFLIPKMVIRNKDKDQLDSLLDAVDLSTYGIERVKLNHKIELDAEETSLKPQNANPRGAHEEEEKDTLEEILRMFNERWFKDWGATPEEQRIRFASFGEGILNHPDYKDKVMENPDAQNRDMAFDKIMKEVMTHHRKLDIQLYRKFVQDEGFAQAIIDGLKRYVEQEAIKRNI</sequence>
<dbReference type="Pfam" id="PF22679">
    <property type="entry name" value="T1R_D3-like"/>
    <property type="match status" value="1"/>
</dbReference>
<dbReference type="SMART" id="SM00487">
    <property type="entry name" value="DEXDc"/>
    <property type="match status" value="1"/>
</dbReference>
<dbReference type="InterPro" id="IPR055180">
    <property type="entry name" value="HsdR_RecA-like_helicase_dom_2"/>
</dbReference>
<evidence type="ECO:0000313" key="3">
    <source>
        <dbReference type="EMBL" id="AFC26843.1"/>
    </source>
</evidence>
<dbReference type="REBASE" id="45852">
    <property type="entry name" value="SgrLORF4133P"/>
</dbReference>
<dbReference type="PROSITE" id="PS51192">
    <property type="entry name" value="HELICASE_ATP_BIND_1"/>
    <property type="match status" value="1"/>
</dbReference>
<dbReference type="InterPro" id="IPR014001">
    <property type="entry name" value="Helicase_ATP-bd"/>
</dbReference>
<dbReference type="KEGG" id="sgn:SGRA_4128"/>
<keyword evidence="3" id="KW-0378">Hydrolase</keyword>